<comment type="caution">
    <text evidence="10">The sequence shown here is derived from an EMBL/GenBank/DDBJ whole genome shotgun (WGS) entry which is preliminary data.</text>
</comment>
<dbReference type="NCBIfam" id="TIGR01007">
    <property type="entry name" value="eps_fam"/>
    <property type="match status" value="1"/>
</dbReference>
<evidence type="ECO:0000313" key="11">
    <source>
        <dbReference type="Proteomes" id="UP000588068"/>
    </source>
</evidence>
<evidence type="ECO:0000256" key="4">
    <source>
        <dbReference type="ARBA" id="ARBA00022741"/>
    </source>
</evidence>
<comment type="catalytic activity">
    <reaction evidence="8">
        <text>L-tyrosyl-[protein] + ATP = O-phospho-L-tyrosyl-[protein] + ADP + H(+)</text>
        <dbReference type="Rhea" id="RHEA:10596"/>
        <dbReference type="Rhea" id="RHEA-COMP:10136"/>
        <dbReference type="Rhea" id="RHEA-COMP:20101"/>
        <dbReference type="ChEBI" id="CHEBI:15378"/>
        <dbReference type="ChEBI" id="CHEBI:30616"/>
        <dbReference type="ChEBI" id="CHEBI:46858"/>
        <dbReference type="ChEBI" id="CHEBI:61978"/>
        <dbReference type="ChEBI" id="CHEBI:456216"/>
        <dbReference type="EC" id="2.7.10.2"/>
    </reaction>
</comment>
<dbReference type="SUPFAM" id="SSF52540">
    <property type="entry name" value="P-loop containing nucleoside triphosphate hydrolases"/>
    <property type="match status" value="1"/>
</dbReference>
<comment type="similarity">
    <text evidence="1">Belongs to the CpsD/CapB family.</text>
</comment>
<evidence type="ECO:0000256" key="7">
    <source>
        <dbReference type="ARBA" id="ARBA00023137"/>
    </source>
</evidence>
<dbReference type="Gene3D" id="3.40.50.300">
    <property type="entry name" value="P-loop containing nucleotide triphosphate hydrolases"/>
    <property type="match status" value="1"/>
</dbReference>
<feature type="domain" description="AAA" evidence="9">
    <location>
        <begin position="116"/>
        <end position="245"/>
    </location>
</feature>
<dbReference type="Pfam" id="PF13614">
    <property type="entry name" value="AAA_31"/>
    <property type="match status" value="1"/>
</dbReference>
<dbReference type="EMBL" id="JACHHZ010000004">
    <property type="protein sequence ID" value="MBB6094696.1"/>
    <property type="molecule type" value="Genomic_DNA"/>
</dbReference>
<sequence>MAINPIPTDSGRPHQPIGELLAESARLSEHDVKRVLAHQRKRGLRFGEAARSLGLVTAEDVQQALSRQFSYPYIRRGESGLHPMLISAYQPFGAAAESFRMLRSQLMLRWFDKGRKVLAVGAPRAGTGSSTLAANLAVSFAQLGERTLLLDANFRNPAQHQLFGMSAETGLADVLLGRSSVEKSIVSIAQLNGLAVLCAGPIPPNPHELLSSRAMQYLLELAREIYDVVIIDAPPILEYADAQMIASRAGGYVLVTRRHRTRLTDVRAVQERLEPSGATLLGAIVNE</sequence>
<dbReference type="SUPFAM" id="SSF160246">
    <property type="entry name" value="EspE N-terminal domain-like"/>
    <property type="match status" value="1"/>
</dbReference>
<dbReference type="GO" id="GO:0005524">
    <property type="term" value="F:ATP binding"/>
    <property type="evidence" value="ECO:0007669"/>
    <property type="project" value="UniProtKB-KW"/>
</dbReference>
<dbReference type="CDD" id="cd05387">
    <property type="entry name" value="BY-kinase"/>
    <property type="match status" value="1"/>
</dbReference>
<keyword evidence="6" id="KW-0067">ATP-binding</keyword>
<keyword evidence="5 10" id="KW-0418">Kinase</keyword>
<evidence type="ECO:0000259" key="9">
    <source>
        <dbReference type="Pfam" id="PF13614"/>
    </source>
</evidence>
<dbReference type="InterPro" id="IPR050445">
    <property type="entry name" value="Bact_polysacc_biosynth/exp"/>
</dbReference>
<gene>
    <name evidence="10" type="ORF">HNQ60_003583</name>
</gene>
<evidence type="ECO:0000256" key="6">
    <source>
        <dbReference type="ARBA" id="ARBA00022840"/>
    </source>
</evidence>
<evidence type="ECO:0000313" key="10">
    <source>
        <dbReference type="EMBL" id="MBB6094696.1"/>
    </source>
</evidence>
<dbReference type="InterPro" id="IPR017479">
    <property type="entry name" value="Tyr_kinase_chain_length_EpsG"/>
</dbReference>
<keyword evidence="10" id="KW-0675">Receptor</keyword>
<dbReference type="GO" id="GO:0004715">
    <property type="term" value="F:non-membrane spanning protein tyrosine kinase activity"/>
    <property type="evidence" value="ECO:0007669"/>
    <property type="project" value="UniProtKB-EC"/>
</dbReference>
<keyword evidence="11" id="KW-1185">Reference proteome</keyword>
<dbReference type="EC" id="2.7.10.2" evidence="2"/>
<evidence type="ECO:0000256" key="2">
    <source>
        <dbReference type="ARBA" id="ARBA00011903"/>
    </source>
</evidence>
<dbReference type="InterPro" id="IPR027417">
    <property type="entry name" value="P-loop_NTPase"/>
</dbReference>
<proteinExistence type="inferred from homology"/>
<accession>A0A841HPA2</accession>
<evidence type="ECO:0000256" key="5">
    <source>
        <dbReference type="ARBA" id="ARBA00022777"/>
    </source>
</evidence>
<reference evidence="10 11" key="1">
    <citation type="submission" date="2020-08" db="EMBL/GenBank/DDBJ databases">
        <title>Genomic Encyclopedia of Type Strains, Phase IV (KMG-IV): sequencing the most valuable type-strain genomes for metagenomic binning, comparative biology and taxonomic classification.</title>
        <authorList>
            <person name="Goeker M."/>
        </authorList>
    </citation>
    <scope>NUCLEOTIDE SEQUENCE [LARGE SCALE GENOMIC DNA]</scope>
    <source>
        <strain evidence="10 11">DSM 26723</strain>
    </source>
</reference>
<keyword evidence="3 10" id="KW-0808">Transferase</keyword>
<dbReference type="PANTHER" id="PTHR32309">
    <property type="entry name" value="TYROSINE-PROTEIN KINASE"/>
    <property type="match status" value="1"/>
</dbReference>
<dbReference type="AlphaFoldDB" id="A0A841HPA2"/>
<dbReference type="InterPro" id="IPR025669">
    <property type="entry name" value="AAA_dom"/>
</dbReference>
<dbReference type="GO" id="GO:0005886">
    <property type="term" value="C:plasma membrane"/>
    <property type="evidence" value="ECO:0007669"/>
    <property type="project" value="TreeGrafter"/>
</dbReference>
<name>A0A841HPA2_9GAMM</name>
<evidence type="ECO:0000256" key="8">
    <source>
        <dbReference type="ARBA" id="ARBA00051245"/>
    </source>
</evidence>
<keyword evidence="7 10" id="KW-0829">Tyrosine-protein kinase</keyword>
<evidence type="ECO:0000256" key="1">
    <source>
        <dbReference type="ARBA" id="ARBA00007316"/>
    </source>
</evidence>
<dbReference type="Proteomes" id="UP000588068">
    <property type="component" value="Unassembled WGS sequence"/>
</dbReference>
<protein>
    <recommendedName>
        <fullName evidence="2">non-specific protein-tyrosine kinase</fullName>
        <ecNumber evidence="2">2.7.10.2</ecNumber>
    </recommendedName>
</protein>
<evidence type="ECO:0000256" key="3">
    <source>
        <dbReference type="ARBA" id="ARBA00022679"/>
    </source>
</evidence>
<dbReference type="RefSeq" id="WP_184334099.1">
    <property type="nucleotide sequence ID" value="NZ_JACHHZ010000004.1"/>
</dbReference>
<organism evidence="10 11">
    <name type="scientific">Povalibacter uvarum</name>
    <dbReference type="NCBI Taxonomy" id="732238"/>
    <lineage>
        <taxon>Bacteria</taxon>
        <taxon>Pseudomonadati</taxon>
        <taxon>Pseudomonadota</taxon>
        <taxon>Gammaproteobacteria</taxon>
        <taxon>Steroidobacterales</taxon>
        <taxon>Steroidobacteraceae</taxon>
        <taxon>Povalibacter</taxon>
    </lineage>
</organism>
<keyword evidence="4" id="KW-0547">Nucleotide-binding</keyword>
<dbReference type="NCBIfam" id="TIGR03029">
    <property type="entry name" value="EpsG"/>
    <property type="match status" value="1"/>
</dbReference>
<dbReference type="PANTHER" id="PTHR32309:SF13">
    <property type="entry name" value="FERRIC ENTEROBACTIN TRANSPORT PROTEIN FEPE"/>
    <property type="match status" value="1"/>
</dbReference>
<dbReference type="InterPro" id="IPR005702">
    <property type="entry name" value="Wzc-like_C"/>
</dbReference>
<dbReference type="InterPro" id="IPR037257">
    <property type="entry name" value="T2SS_E_N_sf"/>
</dbReference>